<gene>
    <name evidence="8" type="ORF">OBBRIDRAFT_890154</name>
</gene>
<keyword evidence="5" id="KW-0067">ATP-binding</keyword>
<evidence type="ECO:0000313" key="9">
    <source>
        <dbReference type="Proteomes" id="UP000250043"/>
    </source>
</evidence>
<evidence type="ECO:0000256" key="3">
    <source>
        <dbReference type="ARBA" id="ARBA00022694"/>
    </source>
</evidence>
<dbReference type="InterPro" id="IPR012094">
    <property type="entry name" value="tRNA_Ile_lys_synt"/>
</dbReference>
<evidence type="ECO:0000256" key="1">
    <source>
        <dbReference type="ARBA" id="ARBA00013267"/>
    </source>
</evidence>
<keyword evidence="2" id="KW-0436">Ligase</keyword>
<comment type="catalytic activity">
    <reaction evidence="6">
        <text>cytidine(34) in tRNA(Ile2) + L-lysine + ATP = lysidine(34) in tRNA(Ile2) + AMP + diphosphate + H(+)</text>
        <dbReference type="Rhea" id="RHEA:43744"/>
        <dbReference type="Rhea" id="RHEA-COMP:10625"/>
        <dbReference type="Rhea" id="RHEA-COMP:10670"/>
        <dbReference type="ChEBI" id="CHEBI:15378"/>
        <dbReference type="ChEBI" id="CHEBI:30616"/>
        <dbReference type="ChEBI" id="CHEBI:32551"/>
        <dbReference type="ChEBI" id="CHEBI:33019"/>
        <dbReference type="ChEBI" id="CHEBI:82748"/>
        <dbReference type="ChEBI" id="CHEBI:83665"/>
        <dbReference type="ChEBI" id="CHEBI:456215"/>
        <dbReference type="EC" id="6.3.4.19"/>
    </reaction>
</comment>
<evidence type="ECO:0000256" key="4">
    <source>
        <dbReference type="ARBA" id="ARBA00022741"/>
    </source>
</evidence>
<reference evidence="8 9" key="1">
    <citation type="submission" date="2016-07" db="EMBL/GenBank/DDBJ databases">
        <title>Draft genome of the white-rot fungus Obba rivulosa 3A-2.</title>
        <authorList>
            <consortium name="DOE Joint Genome Institute"/>
            <person name="Miettinen O."/>
            <person name="Riley R."/>
            <person name="Acob R."/>
            <person name="Barry K."/>
            <person name="Cullen D."/>
            <person name="De Vries R."/>
            <person name="Hainaut M."/>
            <person name="Hatakka A."/>
            <person name="Henrissat B."/>
            <person name="Hilden K."/>
            <person name="Kuo R."/>
            <person name="Labutti K."/>
            <person name="Lipzen A."/>
            <person name="Makela M.R."/>
            <person name="Sandor L."/>
            <person name="Spatafora J.W."/>
            <person name="Grigoriev I.V."/>
            <person name="Hibbett D.S."/>
        </authorList>
    </citation>
    <scope>NUCLEOTIDE SEQUENCE [LARGE SCALE GENOMIC DNA]</scope>
    <source>
        <strain evidence="8 9">3A-2</strain>
    </source>
</reference>
<organism evidence="8 9">
    <name type="scientific">Obba rivulosa</name>
    <dbReference type="NCBI Taxonomy" id="1052685"/>
    <lineage>
        <taxon>Eukaryota</taxon>
        <taxon>Fungi</taxon>
        <taxon>Dikarya</taxon>
        <taxon>Basidiomycota</taxon>
        <taxon>Agaricomycotina</taxon>
        <taxon>Agaricomycetes</taxon>
        <taxon>Polyporales</taxon>
        <taxon>Gelatoporiaceae</taxon>
        <taxon>Obba</taxon>
    </lineage>
</organism>
<dbReference type="HAMAP" id="MF_01161">
    <property type="entry name" value="tRNA_Ile_lys_synt"/>
    <property type="match status" value="1"/>
</dbReference>
<dbReference type="GO" id="GO:0032267">
    <property type="term" value="F:tRNA(Ile)-lysidine synthase activity"/>
    <property type="evidence" value="ECO:0007669"/>
    <property type="project" value="UniProtKB-EC"/>
</dbReference>
<evidence type="ECO:0000256" key="2">
    <source>
        <dbReference type="ARBA" id="ARBA00022598"/>
    </source>
</evidence>
<dbReference type="EMBL" id="KV722507">
    <property type="protein sequence ID" value="OCH86888.1"/>
    <property type="molecule type" value="Genomic_DNA"/>
</dbReference>
<dbReference type="InterPro" id="IPR012795">
    <property type="entry name" value="tRNA_Ile_lys_synt_N"/>
</dbReference>
<dbReference type="EC" id="6.3.4.19" evidence="1"/>
<dbReference type="AlphaFoldDB" id="A0A8E2AME3"/>
<dbReference type="InterPro" id="IPR011063">
    <property type="entry name" value="TilS/TtcA_N"/>
</dbReference>
<name>A0A8E2AME3_9APHY</name>
<evidence type="ECO:0000259" key="7">
    <source>
        <dbReference type="Pfam" id="PF01171"/>
    </source>
</evidence>
<dbReference type="Proteomes" id="UP000250043">
    <property type="component" value="Unassembled WGS sequence"/>
</dbReference>
<keyword evidence="4" id="KW-0547">Nucleotide-binding</keyword>
<dbReference type="Pfam" id="PF01171">
    <property type="entry name" value="ATP_bind_3"/>
    <property type="match status" value="1"/>
</dbReference>
<dbReference type="NCBIfam" id="TIGR02432">
    <property type="entry name" value="lysidine_TilS_N"/>
    <property type="match status" value="1"/>
</dbReference>
<keyword evidence="9" id="KW-1185">Reference proteome</keyword>
<dbReference type="InterPro" id="IPR014729">
    <property type="entry name" value="Rossmann-like_a/b/a_fold"/>
</dbReference>
<evidence type="ECO:0000313" key="8">
    <source>
        <dbReference type="EMBL" id="OCH86888.1"/>
    </source>
</evidence>
<evidence type="ECO:0000256" key="5">
    <source>
        <dbReference type="ARBA" id="ARBA00022840"/>
    </source>
</evidence>
<dbReference type="SUPFAM" id="SSF52402">
    <property type="entry name" value="Adenine nucleotide alpha hydrolases-like"/>
    <property type="match status" value="1"/>
</dbReference>
<accession>A0A8E2AME3</accession>
<dbReference type="GO" id="GO:0008033">
    <property type="term" value="P:tRNA processing"/>
    <property type="evidence" value="ECO:0007669"/>
    <property type="project" value="UniProtKB-KW"/>
</dbReference>
<dbReference type="OrthoDB" id="434144at2759"/>
<keyword evidence="3" id="KW-0819">tRNA processing</keyword>
<feature type="domain" description="tRNA(Ile)-lysidine/2-thiocytidine synthase N-terminal" evidence="7">
    <location>
        <begin position="30"/>
        <end position="238"/>
    </location>
</feature>
<dbReference type="CDD" id="cd01992">
    <property type="entry name" value="TilS_N"/>
    <property type="match status" value="1"/>
</dbReference>
<protein>
    <recommendedName>
        <fullName evidence="1">tRNA(Ile)-lysidine synthetase</fullName>
        <ecNumber evidence="1">6.3.4.19</ecNumber>
    </recommendedName>
</protein>
<proteinExistence type="inferred from homology"/>
<evidence type="ECO:0000256" key="6">
    <source>
        <dbReference type="ARBA" id="ARBA00048539"/>
    </source>
</evidence>
<dbReference type="GO" id="GO:0005524">
    <property type="term" value="F:ATP binding"/>
    <property type="evidence" value="ECO:0007669"/>
    <property type="project" value="UniProtKB-KW"/>
</dbReference>
<sequence length="546" mass="60721">MRSILPISSEEFLYYFRRCTPPRGWPAVLAVANSGGPDSTCLLYLLASVVKSNPSDGDSMPSEVVSLHINHDLQKPSVTMAEVAEGTARALGVKHLVTKVPWGDPPFPSRPAAGAAIEETARYARHYALFRAMSESGAEAIAFGHHSGDQVETVVMRLAMGSSSHGLAGIRPVRRWGMGEPTPVATFGIEGMRRWIVRPLLGVSKDRILATCEANRLPYINDPTNVQPDLTIRNAVRHLINSTGNDKGSAVTGDAIRNQFPQLREALRTLQGWSATSDTHNSLREAVAVFAERAQSIDRQVTDFIKQSALPAPPSTLLLSSKELLRITNLELRRAVVRRISRLVSPRPWGSLSAEVNGNTSLLDFVVSKVWMEDGNEVRRAFSAGSGVIWVPQVMRPDGLVRERDHGLEGETNLWLVQRAPPMQKNTRPNQDKVDSLVLDVTDYLTRTSPVEVLWDNRFCLKFDPSLVSEGILDSLNSSQSLARVVVQPYTKWFLPSLVLRREGQPDMVLAKYPWDFGHWKYKRTTDMQTGVRWVGMSFIRSWDAI</sequence>
<dbReference type="PANTHER" id="PTHR43033:SF1">
    <property type="entry name" value="TRNA(ILE)-LYSIDINE SYNTHASE-RELATED"/>
    <property type="match status" value="1"/>
</dbReference>
<dbReference type="PANTHER" id="PTHR43033">
    <property type="entry name" value="TRNA(ILE)-LYSIDINE SYNTHASE-RELATED"/>
    <property type="match status" value="1"/>
</dbReference>
<dbReference type="Gene3D" id="3.40.50.620">
    <property type="entry name" value="HUPs"/>
    <property type="match status" value="1"/>
</dbReference>